<proteinExistence type="predicted"/>
<keyword evidence="4" id="KW-0347">Helicase</keyword>
<evidence type="ECO:0000313" key="5">
    <source>
        <dbReference type="Proteomes" id="UP001152797"/>
    </source>
</evidence>
<gene>
    <name evidence="3" type="ORF">C1SCF055_LOCUS9669</name>
</gene>
<dbReference type="PROSITE" id="PS50879">
    <property type="entry name" value="RNASE_H_1"/>
    <property type="match status" value="1"/>
</dbReference>
<feature type="domain" description="RNase H type-1" evidence="2">
    <location>
        <begin position="2080"/>
        <end position="2235"/>
    </location>
</feature>
<dbReference type="Proteomes" id="UP001152797">
    <property type="component" value="Unassembled WGS sequence"/>
</dbReference>
<dbReference type="InterPro" id="IPR012337">
    <property type="entry name" value="RNaseH-like_sf"/>
</dbReference>
<dbReference type="EMBL" id="CAMXCT010000669">
    <property type="protein sequence ID" value="CAI3981926.1"/>
    <property type="molecule type" value="Genomic_DNA"/>
</dbReference>
<accession>A0A9P1C160</accession>
<keyword evidence="4" id="KW-0067">ATP-binding</keyword>
<dbReference type="SUPFAM" id="SSF53098">
    <property type="entry name" value="Ribonuclease H-like"/>
    <property type="match status" value="1"/>
</dbReference>
<dbReference type="GO" id="GO:0004523">
    <property type="term" value="F:RNA-DNA hybrid ribonuclease activity"/>
    <property type="evidence" value="ECO:0007669"/>
    <property type="project" value="InterPro"/>
</dbReference>
<name>A0A9P1C160_9DINO</name>
<keyword evidence="5" id="KW-1185">Reference proteome</keyword>
<evidence type="ECO:0000259" key="2">
    <source>
        <dbReference type="PROSITE" id="PS50879"/>
    </source>
</evidence>
<feature type="region of interest" description="Disordered" evidence="1">
    <location>
        <begin position="1309"/>
        <end position="1333"/>
    </location>
</feature>
<dbReference type="InterPro" id="IPR036397">
    <property type="entry name" value="RNaseH_sf"/>
</dbReference>
<keyword evidence="4" id="KW-0547">Nucleotide-binding</keyword>
<evidence type="ECO:0000313" key="4">
    <source>
        <dbReference type="EMBL" id="CAL4769238.1"/>
    </source>
</evidence>
<sequence length="2343" mass="261678">MDFCRCMDWTLHELVFDLADQWPCRRSRWWAACLPSVDVPCLSSWPSDVSCHRVDQLVSAWPWWSSDEEEQLLLTELESQTYLGTFDEPNRMLNVCGPCPTFLHSYANATSGCPCGCRSHGFRLERLQAGGLRGVLVFGRGGQPRFLHPREVMFLLGFPADTPVDSELRASLCLLGQSASPLQALWMISFCGAALFGDDWDVVPGRLACFKERLCFEKFHLWPVPEAWQAQEVTIYNVTGLLALNILPHAALLLEDGLMVDLDQRIWTPRTFTIHLRGAGTATWWGLSMAGIQALASFMRTLLPQPAKCVLHGFAWQDGRWTLHFGSGLSHAPELGEIHCICVLLDGHWILLTLRLSSLSGFSVGFWDGLAHPTIPPRIAHLLEQFMVGWTLDCVRLDSCSQLVQHGLSTCGTILLGHLGLAIGLFDAMNVLDFETYHDRFVAFEHSLFGFSSTPFIGFGKGGGKSTGEAQLLLQLATVLQEKGVPQDRVEERAALGLRKIGYQEIEAALQSANPWTYLKAIASRPHVSFQWIHADELQSKIRAKASAKFQIQAKTGKKHPKPAGETKPLWIDPNMLQLVPGTFYAQDKEIGQIQFSDVTSSASGLAFCAIADVMPFLKAGTTLSDKPLAVITTTPIPADHGSALVVNHLRFPAQFRGTNEPVLLQGSIVMLGPVPITRGNGGTQCVLEHLPTQTVRLCVFRDQWEGQWSDFILQPVRAVLQQHPLLTLCKISGCGEDCVHYHAAVDEPLDSVILDLWARRATDDRYGMIWLGELSFTELVHKLKTTPHAVAIGRLRQKYGLRFLQEHKEAGTTALKPHEPFVATKVDQLYRLYPLPFGTQRVALQKCLSEWGWMARVRQAIGGGAEGTAWEVGASQPPPSSILPGPNGDVAITLLKKMNAPDPSNTVLASSTTKRFLQNASGGTDPWTQGMDPWGGYSGSSSSAPRAADKMQQLEDRLHKQVVETVRKEVAESTAHVETDTPMDFADLGDFRTTAENRFARLETGMQELQSQTSKFENWFSQMHQTEAQLQTQLQLVTQQVEVQGHGIEQVRKDLTMQVGGLQEGLNTVQSDVTKGFTRLEALLEKRAKGRPALLGCKGLNSKEHVVYALPAGITCLAETQLASPGLAKSCGLLRSWAYKDNRRLRLLPGAAVPLRARSLTSGTWSGVFQMSDLPCHRIQLSWPQEEFRLGRVQVASFRHAAGLIQGTVVYGWSPGPTWPRAHQATRELLQRLTVEIIHGSCGYRFICGDFNGDDHHFPEWEEWVRAGWHEDPTEYLKTLGHKYEASLNKHFKPDSSFGLPSACRGRASTLQSQRRTDQMPTLKPSRAGEEAPCSDLVGRSLQRWFCQLRRLQSLLHNMRRASQTPCAVEYRLSLWTSIKRAKGFAGSFLCWWESRPHRSPGVPVSFPVLLPSLVVAELLYEEFKLNYRMLEKWHLNHRRSTLEAVLREDMKKAFRSVTGDAKPCPDRFEESTSVQILAVDEQSLQVHADSDLPTCAQALWTVDDVPAQVTKVDECLFEVEAEVDLLPGMELTQNRQFTSVDEMLVQLQTFWAPRWNKLQDWEPHRWDRLIGFVRSHMAPTSFDLPPITASAWEHINKRYARHAARGPDGFDHLDLLHMPQSFQQGLVSLLNSIELDGTAWPKQLQLGFCYPLPKKSHAATVRDFRPIVILSMLYRSWSTLRSRSLLQQLRDRVGAGVVGFLPGCGLSVVGMVVIDWVWEVYQAHYAASSIPISYADNLELLAVDLGSLMTGFASLETYAELWALELDGPKTFFWSTQAASRSALRRLGKTVVLEAPDLGGAMTYCRRTGLGSQRARLESLDVFWPRLRRSVAPLSVKLYILRQAFWAKAFHAIGITLMPFRHIVSLRTRAARALGFGLAGANSAIRLGLLSGDMTSDPGYFQVVRVLTDFRRFLRKSPSLLGHWVTFMRNFDGRWLSGPFSKLLEIFDQLGWTVAAPPCCLDHDGCAWNLLTVSSTTLDTLLADAWHQRLAREVQHRKDYEGLHGLHWPPSRHEKRLTALDVACLNAVREGVFLSGDSQGRFDKVKGEACRNPYAVAKKRALCALDDQPVVFEDVEASSDWVDLFTDGSCLNPSCSALALAAWALVSATHSRTLAAGPLGGLHQEINRAELFAAVMALQWSWEGGFRSVLWTDSAYVARGLHCLISDSDAFEPDTNEDLWDRCAELLQALPTNAFRVQHVPGHQDVEAAASPLDEWTAYWNGVADLAARHAHHARPLACQLVCNTFQDHFLASEAAVDKLRELHLAIARQRAGGDFDVEDFQDETDSIPQQRSWQQVDDWLDALPLGWTQTWLAEPKARSFSPEAVQTLLHTLQMERESYA</sequence>
<reference evidence="3" key="1">
    <citation type="submission" date="2022-10" db="EMBL/GenBank/DDBJ databases">
        <authorList>
            <person name="Chen Y."/>
            <person name="Dougan E. K."/>
            <person name="Chan C."/>
            <person name="Rhodes N."/>
            <person name="Thang M."/>
        </authorList>
    </citation>
    <scope>NUCLEOTIDE SEQUENCE</scope>
</reference>
<dbReference type="GO" id="GO:0004386">
    <property type="term" value="F:helicase activity"/>
    <property type="evidence" value="ECO:0007669"/>
    <property type="project" value="UniProtKB-KW"/>
</dbReference>
<feature type="region of interest" description="Disordered" evidence="1">
    <location>
        <begin position="922"/>
        <end position="953"/>
    </location>
</feature>
<organism evidence="3">
    <name type="scientific">Cladocopium goreaui</name>
    <dbReference type="NCBI Taxonomy" id="2562237"/>
    <lineage>
        <taxon>Eukaryota</taxon>
        <taxon>Sar</taxon>
        <taxon>Alveolata</taxon>
        <taxon>Dinophyceae</taxon>
        <taxon>Suessiales</taxon>
        <taxon>Symbiodiniaceae</taxon>
        <taxon>Cladocopium</taxon>
    </lineage>
</organism>
<dbReference type="Pfam" id="PF00075">
    <property type="entry name" value="RNase_H"/>
    <property type="match status" value="1"/>
</dbReference>
<dbReference type="EMBL" id="CAMXCT030000669">
    <property type="protein sequence ID" value="CAL4769238.1"/>
    <property type="molecule type" value="Genomic_DNA"/>
</dbReference>
<dbReference type="GO" id="GO:0003676">
    <property type="term" value="F:nucleic acid binding"/>
    <property type="evidence" value="ECO:0007669"/>
    <property type="project" value="InterPro"/>
</dbReference>
<protein>
    <submittedName>
        <fullName evidence="4">DNA helicase</fullName>
    </submittedName>
</protein>
<dbReference type="EMBL" id="CAMXCT020000669">
    <property type="protein sequence ID" value="CAL1135301.1"/>
    <property type="molecule type" value="Genomic_DNA"/>
</dbReference>
<evidence type="ECO:0000256" key="1">
    <source>
        <dbReference type="SAM" id="MobiDB-lite"/>
    </source>
</evidence>
<dbReference type="InterPro" id="IPR002156">
    <property type="entry name" value="RNaseH_domain"/>
</dbReference>
<dbReference type="Gene3D" id="3.30.420.10">
    <property type="entry name" value="Ribonuclease H-like superfamily/Ribonuclease H"/>
    <property type="match status" value="1"/>
</dbReference>
<reference evidence="4 5" key="2">
    <citation type="submission" date="2024-05" db="EMBL/GenBank/DDBJ databases">
        <authorList>
            <person name="Chen Y."/>
            <person name="Shah S."/>
            <person name="Dougan E. K."/>
            <person name="Thang M."/>
            <person name="Chan C."/>
        </authorList>
    </citation>
    <scope>NUCLEOTIDE SEQUENCE [LARGE SCALE GENOMIC DNA]</scope>
</reference>
<dbReference type="OrthoDB" id="407198at2759"/>
<keyword evidence="4" id="KW-0378">Hydrolase</keyword>
<evidence type="ECO:0000313" key="3">
    <source>
        <dbReference type="EMBL" id="CAI3981926.1"/>
    </source>
</evidence>
<comment type="caution">
    <text evidence="3">The sequence shown here is derived from an EMBL/GenBank/DDBJ whole genome shotgun (WGS) entry which is preliminary data.</text>
</comment>